<name>A0A4Z2IR80_9TELE</name>
<evidence type="ECO:0000313" key="3">
    <source>
        <dbReference type="Proteomes" id="UP000314294"/>
    </source>
</evidence>
<protein>
    <submittedName>
        <fullName evidence="2">Uncharacterized protein</fullName>
    </submittedName>
</protein>
<keyword evidence="3" id="KW-1185">Reference proteome</keyword>
<dbReference type="AlphaFoldDB" id="A0A4Z2IR80"/>
<accession>A0A4Z2IR80</accession>
<dbReference type="EMBL" id="SRLO01000062">
    <property type="protein sequence ID" value="TNN79693.1"/>
    <property type="molecule type" value="Genomic_DNA"/>
</dbReference>
<sequence>MLKDVLPDGVQVADVRDVADVVGHGLDDDIAGREHQLVGAHLRNDHRSTTDCLGAADGSREKRQESSVTQQWNLTGQDAAVRSGSAQQASPGRVLTYPDAEPEERQPDAVSHAHGRKEPDLGRRGALVLDVADDLLGGLPLVHLPLDPLVKAAFLQGAIEAHQELNVAVEAGLGEGGQVAQHVVPLAPADPVRVEAPVEPVEAVLGVHQ</sequence>
<comment type="caution">
    <text evidence="2">The sequence shown here is derived from an EMBL/GenBank/DDBJ whole genome shotgun (WGS) entry which is preliminary data.</text>
</comment>
<gene>
    <name evidence="2" type="ORF">EYF80_010067</name>
</gene>
<evidence type="ECO:0000313" key="2">
    <source>
        <dbReference type="EMBL" id="TNN79693.1"/>
    </source>
</evidence>
<reference evidence="2 3" key="1">
    <citation type="submission" date="2019-03" db="EMBL/GenBank/DDBJ databases">
        <title>First draft genome of Liparis tanakae, snailfish: a comprehensive survey of snailfish specific genes.</title>
        <authorList>
            <person name="Kim W."/>
            <person name="Song I."/>
            <person name="Jeong J.-H."/>
            <person name="Kim D."/>
            <person name="Kim S."/>
            <person name="Ryu S."/>
            <person name="Song J.Y."/>
            <person name="Lee S.K."/>
        </authorList>
    </citation>
    <scope>NUCLEOTIDE SEQUENCE [LARGE SCALE GENOMIC DNA]</scope>
    <source>
        <tissue evidence="2">Muscle</tissue>
    </source>
</reference>
<feature type="region of interest" description="Disordered" evidence="1">
    <location>
        <begin position="82"/>
        <end position="118"/>
    </location>
</feature>
<organism evidence="2 3">
    <name type="scientific">Liparis tanakae</name>
    <name type="common">Tanaka's snailfish</name>
    <dbReference type="NCBI Taxonomy" id="230148"/>
    <lineage>
        <taxon>Eukaryota</taxon>
        <taxon>Metazoa</taxon>
        <taxon>Chordata</taxon>
        <taxon>Craniata</taxon>
        <taxon>Vertebrata</taxon>
        <taxon>Euteleostomi</taxon>
        <taxon>Actinopterygii</taxon>
        <taxon>Neopterygii</taxon>
        <taxon>Teleostei</taxon>
        <taxon>Neoteleostei</taxon>
        <taxon>Acanthomorphata</taxon>
        <taxon>Eupercaria</taxon>
        <taxon>Perciformes</taxon>
        <taxon>Cottioidei</taxon>
        <taxon>Cottales</taxon>
        <taxon>Liparidae</taxon>
        <taxon>Liparis</taxon>
    </lineage>
</organism>
<proteinExistence type="predicted"/>
<dbReference type="Proteomes" id="UP000314294">
    <property type="component" value="Unassembled WGS sequence"/>
</dbReference>
<evidence type="ECO:0000256" key="1">
    <source>
        <dbReference type="SAM" id="MobiDB-lite"/>
    </source>
</evidence>